<evidence type="ECO:0008006" key="4">
    <source>
        <dbReference type="Google" id="ProtNLM"/>
    </source>
</evidence>
<protein>
    <recommendedName>
        <fullName evidence="4">Lipoprotein</fullName>
    </recommendedName>
</protein>
<proteinExistence type="predicted"/>
<dbReference type="OrthoDB" id="5120238at2"/>
<evidence type="ECO:0000313" key="3">
    <source>
        <dbReference type="Proteomes" id="UP000317209"/>
    </source>
</evidence>
<evidence type="ECO:0000313" key="2">
    <source>
        <dbReference type="EMBL" id="TQL81576.1"/>
    </source>
</evidence>
<dbReference type="EMBL" id="VFOX01000002">
    <property type="protein sequence ID" value="TQL81576.1"/>
    <property type="molecule type" value="Genomic_DNA"/>
</dbReference>
<feature type="signal peptide" evidence="1">
    <location>
        <begin position="1"/>
        <end position="22"/>
    </location>
</feature>
<organism evidence="2 3">
    <name type="scientific">Microbacterium saperdae</name>
    <dbReference type="NCBI Taxonomy" id="69368"/>
    <lineage>
        <taxon>Bacteria</taxon>
        <taxon>Bacillati</taxon>
        <taxon>Actinomycetota</taxon>
        <taxon>Actinomycetes</taxon>
        <taxon>Micrococcales</taxon>
        <taxon>Microbacteriaceae</taxon>
        <taxon>Microbacterium</taxon>
    </lineage>
</organism>
<accession>A0A543B9W5</accession>
<evidence type="ECO:0000256" key="1">
    <source>
        <dbReference type="SAM" id="SignalP"/>
    </source>
</evidence>
<dbReference type="RefSeq" id="WP_141873359.1">
    <property type="nucleotide sequence ID" value="NZ_VFOX01000002.1"/>
</dbReference>
<keyword evidence="3" id="KW-1185">Reference proteome</keyword>
<keyword evidence="1" id="KW-0732">Signal</keyword>
<dbReference type="AlphaFoldDB" id="A0A543B9W5"/>
<feature type="chain" id="PRO_5022211705" description="Lipoprotein" evidence="1">
    <location>
        <begin position="23"/>
        <end position="131"/>
    </location>
</feature>
<gene>
    <name evidence="2" type="ORF">FB560_3049</name>
</gene>
<sequence length="131" mass="14347">MARQNMSAYVALAFILALTGCAAQPALSDRDAAALAQLDAVAGPTSGVDADAITDTECWLPSEHMLEEGVDSDTMWRVLCRVHYKTPTSERYQDTTCIGDFAAEPMLDHCYRWTHYDFAQVFEDHPGVGAS</sequence>
<name>A0A543B9W5_9MICO</name>
<reference evidence="2 3" key="1">
    <citation type="submission" date="2019-06" db="EMBL/GenBank/DDBJ databases">
        <title>Sequencing the genomes of 1000 actinobacteria strains.</title>
        <authorList>
            <person name="Klenk H.-P."/>
        </authorList>
    </citation>
    <scope>NUCLEOTIDE SEQUENCE [LARGE SCALE GENOMIC DNA]</scope>
    <source>
        <strain evidence="2 3">DSM 20169</strain>
    </source>
</reference>
<dbReference type="PROSITE" id="PS51257">
    <property type="entry name" value="PROKAR_LIPOPROTEIN"/>
    <property type="match status" value="1"/>
</dbReference>
<comment type="caution">
    <text evidence="2">The sequence shown here is derived from an EMBL/GenBank/DDBJ whole genome shotgun (WGS) entry which is preliminary data.</text>
</comment>
<dbReference type="Proteomes" id="UP000317209">
    <property type="component" value="Unassembled WGS sequence"/>
</dbReference>